<organism evidence="1 2">
    <name type="scientific">Candidatus Odoribacter faecigallinarum</name>
    <dbReference type="NCBI Taxonomy" id="2838706"/>
    <lineage>
        <taxon>Bacteria</taxon>
        <taxon>Pseudomonadati</taxon>
        <taxon>Bacteroidota</taxon>
        <taxon>Bacteroidia</taxon>
        <taxon>Bacteroidales</taxon>
        <taxon>Odoribacteraceae</taxon>
        <taxon>Odoribacter</taxon>
    </lineage>
</organism>
<dbReference type="EMBL" id="DXFT01000190">
    <property type="protein sequence ID" value="HIX04370.1"/>
    <property type="molecule type" value="Genomic_DNA"/>
</dbReference>
<proteinExistence type="predicted"/>
<reference evidence="1" key="1">
    <citation type="journal article" date="2021" name="PeerJ">
        <title>Extensive microbial diversity within the chicken gut microbiome revealed by metagenomics and culture.</title>
        <authorList>
            <person name="Gilroy R."/>
            <person name="Ravi A."/>
            <person name="Getino M."/>
            <person name="Pursley I."/>
            <person name="Horton D.L."/>
            <person name="Alikhan N.F."/>
            <person name="Baker D."/>
            <person name="Gharbi K."/>
            <person name="Hall N."/>
            <person name="Watson M."/>
            <person name="Adriaenssens E.M."/>
            <person name="Foster-Nyarko E."/>
            <person name="Jarju S."/>
            <person name="Secka A."/>
            <person name="Antonio M."/>
            <person name="Oren A."/>
            <person name="Chaudhuri R.R."/>
            <person name="La Ragione R."/>
            <person name="Hildebrand F."/>
            <person name="Pallen M.J."/>
        </authorList>
    </citation>
    <scope>NUCLEOTIDE SEQUENCE</scope>
    <source>
        <strain evidence="1">23274</strain>
    </source>
</reference>
<dbReference type="Proteomes" id="UP000824202">
    <property type="component" value="Unassembled WGS sequence"/>
</dbReference>
<name>A0A9D1V1G2_9BACT</name>
<reference evidence="1" key="2">
    <citation type="submission" date="2021-04" db="EMBL/GenBank/DDBJ databases">
        <authorList>
            <person name="Gilroy R."/>
        </authorList>
    </citation>
    <scope>NUCLEOTIDE SEQUENCE</scope>
    <source>
        <strain evidence="1">23274</strain>
    </source>
</reference>
<comment type="caution">
    <text evidence="1">The sequence shown here is derived from an EMBL/GenBank/DDBJ whole genome shotgun (WGS) entry which is preliminary data.</text>
</comment>
<protein>
    <submittedName>
        <fullName evidence="1">Uncharacterized protein</fullName>
    </submittedName>
</protein>
<sequence>MEKRIILILLLGVLVSNCAEEPVEHSRPPSGNDYVPLSVGEAREYFESHAECLEGLYFREKPSTKSTDWKLQLSPRWEDAAVRTLDSSSMVELPLSSNAWLIAKRNIVKGESRASDVTTGFRKLVIRERKNGSMQQFVITVIPTGKKSGWFVAHPEKFNFWGGEGFNGYVFCSTLEGKFTGVYEYVDGVRYRRHLELDAEILKNNPDFVNENAGFKEESAIGIIYNNTYKYLSSTYQGTDLEAYTLAHTLQEMDTGISLAWSKGNDGAFRSIRTMKDNENKNVIFIIYCS</sequence>
<dbReference type="AlphaFoldDB" id="A0A9D1V1G2"/>
<evidence type="ECO:0000313" key="2">
    <source>
        <dbReference type="Proteomes" id="UP000824202"/>
    </source>
</evidence>
<accession>A0A9D1V1G2</accession>
<gene>
    <name evidence="1" type="ORF">H9863_09710</name>
</gene>
<evidence type="ECO:0000313" key="1">
    <source>
        <dbReference type="EMBL" id="HIX04370.1"/>
    </source>
</evidence>